<comment type="similarity">
    <text evidence="1">Belongs to the prokaryotic molybdopterin-containing oxidoreductase family.</text>
</comment>
<dbReference type="Pfam" id="PF04879">
    <property type="entry name" value="Molybdop_Fe4S4"/>
    <property type="match status" value="1"/>
</dbReference>
<dbReference type="HOGENOM" id="CLU_000422_13_3_6"/>
<evidence type="ECO:0000256" key="3">
    <source>
        <dbReference type="ARBA" id="ARBA00023004"/>
    </source>
</evidence>
<dbReference type="GO" id="GO:0016491">
    <property type="term" value="F:oxidoreductase activity"/>
    <property type="evidence" value="ECO:0007669"/>
    <property type="project" value="InterPro"/>
</dbReference>
<dbReference type="InterPro" id="IPR006656">
    <property type="entry name" value="Mopterin_OxRdtase"/>
</dbReference>
<evidence type="ECO:0000313" key="7">
    <source>
        <dbReference type="Proteomes" id="UP000004263"/>
    </source>
</evidence>
<name>Q1MXL6_9GAMM</name>
<dbReference type="Pfam" id="PF01568">
    <property type="entry name" value="Molydop_binding"/>
    <property type="match status" value="1"/>
</dbReference>
<sequence length="707" mass="78323">MTIKTEIHYRTCNLCEAMCGIKIEHQGEKILSIKGDEKDPFSQGHICPKAVALQDLYEDSERLTQPMERTEQGWKPLTWKQALDKVAASIAKVQKQHGKNALGVYLGNPNVHNLGGMLTIKYLLTALGTRNRFSATSVDQLPHHIVSNHLFGHQLRIPVPDINRCEHMVIMGANPLASNGSIMSVAGVKDKLKAIQKRGGKVVVIDPRRSETAKLANQHVFIKPGTDACMLLCFLREIIDGNHIKPSSALDLVDEDVSALSSQLTDYSFAYASKYCGIPETELKQVFNEFVAAEKAVLYGRMGVSVQEFGLLSQYVIMLINLLTGRVDEEGGMMFAKPAADIVKNSGPGYVAKRHSRVRNLPDFNGEFPVATLADEILTPGDGQIKAMLTVAGNPVLSTPNGEKLDEALDNLDFMVCIDYFINETTRHANIILPPVSPLEREHYDLSFHNLAVHNHAKYSPAFLQKNKEQQHDWQIYLGLHQRLAKGVSFSQKLMRGLTRWLGPDFLLNAMLKRGPYSLSLKQLKKQPHGIDLGPLQSQLPAVLSHIDKKIHINSAFYFADLDRLSKKIEQTLNEQKSSNALLIGRRDVRTNNSWMHNSKRLVKGKNRCTLLMHPEQAKQLGLSTGQMVAVSSRVGRVEIELEISDEIMPNVVSIPHGWGHGRKGVKQSTASQHAGVSVNDLTDETLIDELCGNAAVNGVPVSIRAA</sequence>
<evidence type="ECO:0000256" key="4">
    <source>
        <dbReference type="ARBA" id="ARBA00023014"/>
    </source>
</evidence>
<keyword evidence="2" id="KW-0479">Metal-binding</keyword>
<dbReference type="RefSeq" id="WP_007017486.1">
    <property type="nucleotide sequence ID" value="NZ_CH724114.1"/>
</dbReference>
<dbReference type="InterPro" id="IPR006657">
    <property type="entry name" value="MoPterin_dinucl-bd_dom"/>
</dbReference>
<dbReference type="Gene3D" id="3.40.50.740">
    <property type="match status" value="1"/>
</dbReference>
<dbReference type="EMBL" id="AAQH01000038">
    <property type="protein sequence ID" value="EAT10717.1"/>
    <property type="molecule type" value="Genomic_DNA"/>
</dbReference>
<dbReference type="OrthoDB" id="9815647at2"/>
<dbReference type="PROSITE" id="PS51669">
    <property type="entry name" value="4FE4S_MOW_BIS_MGD"/>
    <property type="match status" value="1"/>
</dbReference>
<evidence type="ECO:0000256" key="1">
    <source>
        <dbReference type="ARBA" id="ARBA00010312"/>
    </source>
</evidence>
<dbReference type="Gene3D" id="3.40.228.10">
    <property type="entry name" value="Dimethylsulfoxide Reductase, domain 2"/>
    <property type="match status" value="1"/>
</dbReference>
<dbReference type="Proteomes" id="UP000004263">
    <property type="component" value="Unassembled WGS sequence"/>
</dbReference>
<comment type="caution">
    <text evidence="6">The sequence shown here is derived from an EMBL/GenBank/DDBJ whole genome shotgun (WGS) entry which is preliminary data.</text>
</comment>
<dbReference type="Gene3D" id="2.40.40.20">
    <property type="match status" value="1"/>
</dbReference>
<accession>Q1MXL6</accession>
<proteinExistence type="inferred from homology"/>
<dbReference type="PANTHER" id="PTHR43742:SF2">
    <property type="entry name" value="ASSIMILATORY NITRATE REDUCTASE CATALYTIC SUBUNIT"/>
    <property type="match status" value="1"/>
</dbReference>
<dbReference type="STRING" id="207949.RED65_00030"/>
<keyword evidence="7" id="KW-1185">Reference proteome</keyword>
<dbReference type="SUPFAM" id="SSF50692">
    <property type="entry name" value="ADC-like"/>
    <property type="match status" value="1"/>
</dbReference>
<gene>
    <name evidence="6" type="ORF">RED65_00030</name>
</gene>
<dbReference type="CDD" id="cd02782">
    <property type="entry name" value="MopB_CT_1"/>
    <property type="match status" value="1"/>
</dbReference>
<dbReference type="Gene3D" id="2.20.25.90">
    <property type="entry name" value="ADC-like domains"/>
    <property type="match status" value="1"/>
</dbReference>
<organism evidence="6 7">
    <name type="scientific">Bermanella marisrubri</name>
    <dbReference type="NCBI Taxonomy" id="207949"/>
    <lineage>
        <taxon>Bacteria</taxon>
        <taxon>Pseudomonadati</taxon>
        <taxon>Pseudomonadota</taxon>
        <taxon>Gammaproteobacteria</taxon>
        <taxon>Oceanospirillales</taxon>
        <taxon>Oceanospirillaceae</taxon>
        <taxon>Bermanella</taxon>
    </lineage>
</organism>
<dbReference type="Pfam" id="PF00384">
    <property type="entry name" value="Molybdopterin"/>
    <property type="match status" value="1"/>
</dbReference>
<feature type="domain" description="4Fe-4S Mo/W bis-MGD-type" evidence="5">
    <location>
        <begin position="5"/>
        <end position="61"/>
    </location>
</feature>
<keyword evidence="4" id="KW-0411">Iron-sulfur</keyword>
<evidence type="ECO:0000313" key="6">
    <source>
        <dbReference type="EMBL" id="EAT10717.1"/>
    </source>
</evidence>
<dbReference type="InterPro" id="IPR050612">
    <property type="entry name" value="Prok_Mopterin_Oxidored"/>
</dbReference>
<evidence type="ECO:0000256" key="2">
    <source>
        <dbReference type="ARBA" id="ARBA00022723"/>
    </source>
</evidence>
<keyword evidence="3" id="KW-0408">Iron</keyword>
<dbReference type="GO" id="GO:0043546">
    <property type="term" value="F:molybdopterin cofactor binding"/>
    <property type="evidence" value="ECO:0007669"/>
    <property type="project" value="InterPro"/>
</dbReference>
<dbReference type="GO" id="GO:0051536">
    <property type="term" value="F:iron-sulfur cluster binding"/>
    <property type="evidence" value="ECO:0007669"/>
    <property type="project" value="UniProtKB-KW"/>
</dbReference>
<protein>
    <submittedName>
        <fullName evidence="6">Anaerobic dehydrogenase, typically selenocysteine-containing</fullName>
    </submittedName>
</protein>
<dbReference type="SMART" id="SM00926">
    <property type="entry name" value="Molybdop_Fe4S4"/>
    <property type="match status" value="1"/>
</dbReference>
<dbReference type="SUPFAM" id="SSF53706">
    <property type="entry name" value="Formate dehydrogenase/DMSO reductase, domains 1-3"/>
    <property type="match status" value="1"/>
</dbReference>
<dbReference type="AlphaFoldDB" id="Q1MXL6"/>
<dbReference type="PANTHER" id="PTHR43742">
    <property type="entry name" value="TRIMETHYLAMINE-N-OXIDE REDUCTASE"/>
    <property type="match status" value="1"/>
</dbReference>
<dbReference type="GO" id="GO:0046872">
    <property type="term" value="F:metal ion binding"/>
    <property type="evidence" value="ECO:0007669"/>
    <property type="project" value="UniProtKB-KW"/>
</dbReference>
<evidence type="ECO:0000259" key="5">
    <source>
        <dbReference type="PROSITE" id="PS51669"/>
    </source>
</evidence>
<dbReference type="InterPro" id="IPR009010">
    <property type="entry name" value="Asp_de-COase-like_dom_sf"/>
</dbReference>
<dbReference type="InterPro" id="IPR006963">
    <property type="entry name" value="Mopterin_OxRdtase_4Fe-4S_dom"/>
</dbReference>
<reference evidence="6 7" key="1">
    <citation type="submission" date="2006-03" db="EMBL/GenBank/DDBJ databases">
        <authorList>
            <person name="Pinhassi J."/>
            <person name="Pedros-Alio C."/>
            <person name="Ferriera S."/>
            <person name="Johnson J."/>
            <person name="Kravitz S."/>
            <person name="Halpern A."/>
            <person name="Remington K."/>
            <person name="Beeson K."/>
            <person name="Tran B."/>
            <person name="Rogers Y.-H."/>
            <person name="Friedman R."/>
            <person name="Venter J.C."/>
        </authorList>
    </citation>
    <scope>NUCLEOTIDE SEQUENCE [LARGE SCALE GENOMIC DNA]</scope>
    <source>
        <strain evidence="6 7">RED65</strain>
    </source>
</reference>